<dbReference type="GO" id="GO:0004016">
    <property type="term" value="F:adenylate cyclase activity"/>
    <property type="evidence" value="ECO:0007669"/>
    <property type="project" value="UniProtKB-ARBA"/>
</dbReference>
<dbReference type="PROSITE" id="PS50125">
    <property type="entry name" value="GUANYLATE_CYCLASE_2"/>
    <property type="match status" value="1"/>
</dbReference>
<dbReference type="Gene3D" id="2.170.150.40">
    <property type="entry name" value="Domain of unknown function (DUF427)"/>
    <property type="match status" value="1"/>
</dbReference>
<evidence type="ECO:0000313" key="4">
    <source>
        <dbReference type="Proteomes" id="UP000581135"/>
    </source>
</evidence>
<keyword evidence="4" id="KW-1185">Reference proteome</keyword>
<dbReference type="InterPro" id="IPR038694">
    <property type="entry name" value="DUF427_sf"/>
</dbReference>
<dbReference type="AlphaFoldDB" id="A0A839SQ28"/>
<organism evidence="3 4">
    <name type="scientific">Limibacillus halophilus</name>
    <dbReference type="NCBI Taxonomy" id="1579333"/>
    <lineage>
        <taxon>Bacteria</taxon>
        <taxon>Pseudomonadati</taxon>
        <taxon>Pseudomonadota</taxon>
        <taxon>Alphaproteobacteria</taxon>
        <taxon>Rhodospirillales</taxon>
        <taxon>Rhodovibrionaceae</taxon>
        <taxon>Limibacillus</taxon>
    </lineage>
</organism>
<dbReference type="Pfam" id="PF04248">
    <property type="entry name" value="NTP_transf_9"/>
    <property type="match status" value="1"/>
</dbReference>
<dbReference type="SUPFAM" id="SSF55073">
    <property type="entry name" value="Nucleotide cyclase"/>
    <property type="match status" value="1"/>
</dbReference>
<evidence type="ECO:0000313" key="3">
    <source>
        <dbReference type="EMBL" id="MBB3064562.1"/>
    </source>
</evidence>
<evidence type="ECO:0000256" key="1">
    <source>
        <dbReference type="SAM" id="Coils"/>
    </source>
</evidence>
<dbReference type="InterPro" id="IPR007361">
    <property type="entry name" value="DUF427"/>
</dbReference>
<dbReference type="GO" id="GO:0035556">
    <property type="term" value="P:intracellular signal transduction"/>
    <property type="evidence" value="ECO:0007669"/>
    <property type="project" value="InterPro"/>
</dbReference>
<dbReference type="PANTHER" id="PTHR43058">
    <property type="entry name" value="SLR0655 PROTEIN"/>
    <property type="match status" value="1"/>
</dbReference>
<dbReference type="PANTHER" id="PTHR43058:SF1">
    <property type="entry name" value="DUF427 DOMAIN-CONTAINING PROTEIN"/>
    <property type="match status" value="1"/>
</dbReference>
<dbReference type="CDD" id="cd07302">
    <property type="entry name" value="CHD"/>
    <property type="match status" value="1"/>
</dbReference>
<proteinExistence type="predicted"/>
<reference evidence="3 4" key="1">
    <citation type="submission" date="2020-08" db="EMBL/GenBank/DDBJ databases">
        <title>Genomic Encyclopedia of Type Strains, Phase III (KMG-III): the genomes of soil and plant-associated and newly described type strains.</title>
        <authorList>
            <person name="Whitman W."/>
        </authorList>
    </citation>
    <scope>NUCLEOTIDE SEQUENCE [LARGE SCALE GENOMIC DNA]</scope>
    <source>
        <strain evidence="3 4">CECT 8803</strain>
    </source>
</reference>
<dbReference type="InterPro" id="IPR029787">
    <property type="entry name" value="Nucleotide_cyclase"/>
</dbReference>
<dbReference type="RefSeq" id="WP_183415375.1">
    <property type="nucleotide sequence ID" value="NZ_JACHXA010000002.1"/>
</dbReference>
<dbReference type="GO" id="GO:0009190">
    <property type="term" value="P:cyclic nucleotide biosynthetic process"/>
    <property type="evidence" value="ECO:0007669"/>
    <property type="project" value="InterPro"/>
</dbReference>
<dbReference type="EMBL" id="JACHXA010000002">
    <property type="protein sequence ID" value="MBB3064562.1"/>
    <property type="molecule type" value="Genomic_DNA"/>
</dbReference>
<accession>A0A839SQ28</accession>
<dbReference type="SMART" id="SM00044">
    <property type="entry name" value="CYCc"/>
    <property type="match status" value="1"/>
</dbReference>
<gene>
    <name evidence="3" type="ORF">FHR98_000834</name>
</gene>
<dbReference type="InterPro" id="IPR001054">
    <property type="entry name" value="A/G_cyclase"/>
</dbReference>
<dbReference type="Pfam" id="PF00211">
    <property type="entry name" value="Guanylate_cyc"/>
    <property type="match status" value="1"/>
</dbReference>
<protein>
    <submittedName>
        <fullName evidence="3">Class 3 adenylate cyclase/uncharacterized protein (DUF427 family)</fullName>
    </submittedName>
</protein>
<sequence>MPPSEGGPKGGKHDYAIVAEPAGHIIKLEFNGVVVAESDRAIRYREAHFSPVYYFPRDDVRMDLMKRSRHRTHCPFKGNASYWTLVVGNKEVENAVWSYENPLPEADAIKGYLSFYLQKLGASYSEDGDFQNVPNVRESHGTPFIDWVLHEGWDAGGPGRLTRSLAEMMRANGMPISRLSVFLRTLHPLLIGSAFVWRDDKPDINSFVLTHDTLSSPVFLDSPLVPIFNGAGGIRRRLEGANPMLDFGILHQLHKEGMTDYAAMPMLFSDGQINVLTLSTREVGGFSTAHLGMLHEILPVLSRLFEVYAARSMANTLLQTYLGRHTGERVMRGLVKRGDAELITAAIWFCDLRQSTSLAESMPAEEFLEILNNFFECMVRPIVEYGGEVLNFIGDAVLGVFPLANDKADEQRVCEEALMAAAEAEVRMKAYNDKRVAAGGAPLDYGIGLHLGQLTYGNIGIPERLEFTVIGSAANKAARIESLTKEVEHRVLTSIEFAKSSHVPLQSIGSFPLRGLPGEHEIFVPTQTLGY</sequence>
<evidence type="ECO:0000259" key="2">
    <source>
        <dbReference type="PROSITE" id="PS50125"/>
    </source>
</evidence>
<feature type="domain" description="Guanylate cyclase" evidence="2">
    <location>
        <begin position="346"/>
        <end position="481"/>
    </location>
</feature>
<keyword evidence="1" id="KW-0175">Coiled coil</keyword>
<name>A0A839SQ28_9PROT</name>
<dbReference type="Gene3D" id="3.30.70.1230">
    <property type="entry name" value="Nucleotide cyclase"/>
    <property type="match status" value="1"/>
</dbReference>
<feature type="coiled-coil region" evidence="1">
    <location>
        <begin position="405"/>
        <end position="434"/>
    </location>
</feature>
<comment type="caution">
    <text evidence="3">The sequence shown here is derived from an EMBL/GenBank/DDBJ whole genome shotgun (WGS) entry which is preliminary data.</text>
</comment>
<dbReference type="Proteomes" id="UP000581135">
    <property type="component" value="Unassembled WGS sequence"/>
</dbReference>